<gene>
    <name evidence="6" type="ORF">B0I71DRAFT_132251</name>
    <name evidence="5" type="ORF">YALI1_C18892g</name>
</gene>
<evidence type="ECO:0000256" key="1">
    <source>
        <dbReference type="ARBA" id="ARBA00006110"/>
    </source>
</evidence>
<dbReference type="EMBL" id="KZ857336">
    <property type="protein sequence ID" value="RDW25616.1"/>
    <property type="molecule type" value="Genomic_DNA"/>
</dbReference>
<accession>A0A1D8NB18</accession>
<dbReference type="InterPro" id="IPR024326">
    <property type="entry name" value="RRP7_C"/>
</dbReference>
<dbReference type="Pfam" id="PF17799">
    <property type="entry name" value="RRM_Rrp7"/>
    <property type="match status" value="1"/>
</dbReference>
<dbReference type="Gene3D" id="6.10.250.1770">
    <property type="match status" value="1"/>
</dbReference>
<dbReference type="InterPro" id="IPR040447">
    <property type="entry name" value="RRM_Rrp7"/>
</dbReference>
<dbReference type="VEuPathDB" id="FungiDB:YALI0_C13596g"/>
<evidence type="ECO:0000313" key="7">
    <source>
        <dbReference type="Proteomes" id="UP000182444"/>
    </source>
</evidence>
<feature type="domain" description="Ribosomal RNA-processing protein 7 C-terminal" evidence="3">
    <location>
        <begin position="132"/>
        <end position="254"/>
    </location>
</feature>
<evidence type="ECO:0000313" key="5">
    <source>
        <dbReference type="EMBL" id="AOW02819.1"/>
    </source>
</evidence>
<dbReference type="Proteomes" id="UP000256601">
    <property type="component" value="Unassembled WGS sequence"/>
</dbReference>
<feature type="domain" description="Rrp7 RRM-like N-terminal" evidence="4">
    <location>
        <begin position="1"/>
        <end position="108"/>
    </location>
</feature>
<evidence type="ECO:0000256" key="2">
    <source>
        <dbReference type="SAM" id="Coils"/>
    </source>
</evidence>
<dbReference type="KEGG" id="yli:2909206"/>
<dbReference type="GO" id="GO:0032545">
    <property type="term" value="C:CURI complex"/>
    <property type="evidence" value="ECO:0007669"/>
    <property type="project" value="TreeGrafter"/>
</dbReference>
<evidence type="ECO:0000259" key="3">
    <source>
        <dbReference type="Pfam" id="PF12923"/>
    </source>
</evidence>
<dbReference type="VEuPathDB" id="FungiDB:YALI1_C18892g"/>
<dbReference type="GO" id="GO:0000028">
    <property type="term" value="P:ribosomal small subunit assembly"/>
    <property type="evidence" value="ECO:0007669"/>
    <property type="project" value="TreeGrafter"/>
</dbReference>
<dbReference type="SUPFAM" id="SSF54928">
    <property type="entry name" value="RNA-binding domain, RBD"/>
    <property type="match status" value="1"/>
</dbReference>
<dbReference type="InterPro" id="IPR035979">
    <property type="entry name" value="RBD_domain_sf"/>
</dbReference>
<dbReference type="AlphaFoldDB" id="A0A1D8NB18"/>
<dbReference type="CDD" id="cd12950">
    <property type="entry name" value="RRP7_Rrp7p"/>
    <property type="match status" value="1"/>
</dbReference>
<name>A0A1D8NB18_YARLL</name>
<keyword evidence="2" id="KW-0175">Coiled coil</keyword>
<dbReference type="PANTHER" id="PTHR13191:SF0">
    <property type="entry name" value="RIBOSOMAL RNA-PROCESSING PROTEIN 7 HOMOLOG A-RELATED"/>
    <property type="match status" value="1"/>
</dbReference>
<dbReference type="GO" id="GO:0006364">
    <property type="term" value="P:rRNA processing"/>
    <property type="evidence" value="ECO:0007669"/>
    <property type="project" value="TreeGrafter"/>
</dbReference>
<feature type="coiled-coil region" evidence="2">
    <location>
        <begin position="192"/>
        <end position="226"/>
    </location>
</feature>
<evidence type="ECO:0000313" key="8">
    <source>
        <dbReference type="Proteomes" id="UP000256601"/>
    </source>
</evidence>
<dbReference type="EMBL" id="CP017555">
    <property type="protein sequence ID" value="AOW02819.1"/>
    <property type="molecule type" value="Genomic_DNA"/>
</dbReference>
<dbReference type="Pfam" id="PF12923">
    <property type="entry name" value="RRP7"/>
    <property type="match status" value="1"/>
</dbReference>
<sequence>MSGYETLPLKMPKGNTHYLYMKKDDNSAASEDSTIFVCNLPADSTLSHIKALCQSLGGSIVESFEWVNVSRNVRAESLTHGLSGGCGRIHMVDAASCNRVLSQAKKNATCGVKWDAKLTIGGKQRYQLLWKYCFPAPDDLQAEVDYFMEEFAAREEEEKKVEKTGRTVVDADGFTTVVKTQKKKSLAMQEAAKQQAEEMKLAEIKRREKREKKDFYRFQIREYKKEQMTDMLTKFKEDQEKVKQYKESGRFNPY</sequence>
<dbReference type="GO" id="GO:0034456">
    <property type="term" value="C:UTP-C complex"/>
    <property type="evidence" value="ECO:0007669"/>
    <property type="project" value="TreeGrafter"/>
</dbReference>
<dbReference type="Gene3D" id="3.30.70.330">
    <property type="match status" value="1"/>
</dbReference>
<dbReference type="InterPro" id="IPR012677">
    <property type="entry name" value="Nucleotide-bd_a/b_plait_sf"/>
</dbReference>
<protein>
    <submittedName>
        <fullName evidence="6">Ribosomal RNA-processing protein 7-domain-containing protein</fullName>
    </submittedName>
</protein>
<reference evidence="6 8" key="2">
    <citation type="submission" date="2018-07" db="EMBL/GenBank/DDBJ databases">
        <title>Draft Genome Assemblies for Five Robust Yarrowia lipolytica Strains Exhibiting High Lipid Production and Pentose Sugar Utilization and Sugar Alcohol Secretion from Undetoxified Lignocellulosic Biomass Hydrolysates.</title>
        <authorList>
            <consortium name="DOE Joint Genome Institute"/>
            <person name="Walker C."/>
            <person name="Ryu S."/>
            <person name="Na H."/>
            <person name="Zane M."/>
            <person name="LaButti K."/>
            <person name="Lipzen A."/>
            <person name="Haridas S."/>
            <person name="Barry K."/>
            <person name="Grigoriev I.V."/>
            <person name="Quarterman J."/>
            <person name="Slininger P."/>
            <person name="Dien B."/>
            <person name="Trinh C.T."/>
        </authorList>
    </citation>
    <scope>NUCLEOTIDE SEQUENCE [LARGE SCALE GENOMIC DNA]</scope>
    <source>
        <strain evidence="6 8">YB392</strain>
    </source>
</reference>
<reference evidence="5 7" key="1">
    <citation type="journal article" date="2016" name="PLoS ONE">
        <title>Sequence Assembly of Yarrowia lipolytica Strain W29/CLIB89 Shows Transposable Element Diversity.</title>
        <authorList>
            <person name="Magnan C."/>
            <person name="Yu J."/>
            <person name="Chang I."/>
            <person name="Jahn E."/>
            <person name="Kanomata Y."/>
            <person name="Wu J."/>
            <person name="Zeller M."/>
            <person name="Oakes M."/>
            <person name="Baldi P."/>
            <person name="Sandmeyer S."/>
        </authorList>
    </citation>
    <scope>NUCLEOTIDE SEQUENCE [LARGE SCALE GENOMIC DNA]</scope>
    <source>
        <strain evidence="5">CLIB89</strain>
        <strain evidence="7">CLIB89(W29)</strain>
    </source>
</reference>
<organism evidence="5 7">
    <name type="scientific">Yarrowia lipolytica</name>
    <name type="common">Candida lipolytica</name>
    <dbReference type="NCBI Taxonomy" id="4952"/>
    <lineage>
        <taxon>Eukaryota</taxon>
        <taxon>Fungi</taxon>
        <taxon>Dikarya</taxon>
        <taxon>Ascomycota</taxon>
        <taxon>Saccharomycotina</taxon>
        <taxon>Dipodascomycetes</taxon>
        <taxon>Dipodascales</taxon>
        <taxon>Dipodascales incertae sedis</taxon>
        <taxon>Yarrowia</taxon>
    </lineage>
</organism>
<dbReference type="GeneID" id="2909206"/>
<dbReference type="PANTHER" id="PTHR13191">
    <property type="entry name" value="RIBOSOMAL RNA PROCESSING PROTEIN 7-RELATED"/>
    <property type="match status" value="1"/>
</dbReference>
<proteinExistence type="inferred from homology"/>
<dbReference type="Proteomes" id="UP000182444">
    <property type="component" value="Chromosome 1C"/>
</dbReference>
<dbReference type="InterPro" id="IPR040446">
    <property type="entry name" value="RRP7"/>
</dbReference>
<comment type="similarity">
    <text evidence="1">Belongs to the RRP7 family.</text>
</comment>
<evidence type="ECO:0000313" key="6">
    <source>
        <dbReference type="EMBL" id="RDW25616.1"/>
    </source>
</evidence>
<dbReference type="OMA" id="GIHKWIA"/>
<dbReference type="GO" id="GO:0003676">
    <property type="term" value="F:nucleic acid binding"/>
    <property type="evidence" value="ECO:0007669"/>
    <property type="project" value="InterPro"/>
</dbReference>
<evidence type="ECO:0000259" key="4">
    <source>
        <dbReference type="Pfam" id="PF17799"/>
    </source>
</evidence>
<dbReference type="eggNOG" id="KOG4008">
    <property type="taxonomic scope" value="Eukaryota"/>
</dbReference>